<dbReference type="AlphaFoldDB" id="A0A7S1XUM6"/>
<dbReference type="InterPro" id="IPR027417">
    <property type="entry name" value="P-loop_NTPase"/>
</dbReference>
<evidence type="ECO:0000256" key="2">
    <source>
        <dbReference type="SAM" id="MobiDB-lite"/>
    </source>
</evidence>
<sequence>MYTEEGKVGNEEEPQAEAESGLRSMKTSFVPTLMLRCKVVIVGDACVGKTAIASMFESNLQQYPRKYNMTTTVEFTVKLVPVRAEGVNVAAELYLFDCAGQSIFNQVGTNSKNFENASYVIIVYDVANRESFQSCGRWLQQIRSTRPSSGPPIPGVLLANKIDLRSDMLSSRAEVTESEGRGFAAENGLAYFECSALQGAGINEPFHHIANTFYVTLPLHLNPNPYATPNLTPTPTPTPTLSLTLTVILTLSYRSATSRRCGEPSR</sequence>
<dbReference type="InterPro" id="IPR001806">
    <property type="entry name" value="Small_GTPase"/>
</dbReference>
<dbReference type="Pfam" id="PF00071">
    <property type="entry name" value="Ras"/>
    <property type="match status" value="1"/>
</dbReference>
<feature type="region of interest" description="Disordered" evidence="2">
    <location>
        <begin position="1"/>
        <end position="22"/>
    </location>
</feature>
<dbReference type="PANTHER" id="PTHR47978">
    <property type="match status" value="1"/>
</dbReference>
<dbReference type="EMBL" id="HBGJ01034255">
    <property type="protein sequence ID" value="CAD9263344.1"/>
    <property type="molecule type" value="Transcribed_RNA"/>
</dbReference>
<accession>A0A7S1XUM6</accession>
<keyword evidence="1" id="KW-0547">Nucleotide-binding</keyword>
<organism evidence="3">
    <name type="scientific">Phaeomonas parva</name>
    <dbReference type="NCBI Taxonomy" id="124430"/>
    <lineage>
        <taxon>Eukaryota</taxon>
        <taxon>Sar</taxon>
        <taxon>Stramenopiles</taxon>
        <taxon>Ochrophyta</taxon>
        <taxon>Pinguiophyceae</taxon>
        <taxon>Pinguiochrysidales</taxon>
        <taxon>Pinguiochrysidaceae</taxon>
        <taxon>Phaeomonas</taxon>
    </lineage>
</organism>
<dbReference type="PROSITE" id="PS51420">
    <property type="entry name" value="RHO"/>
    <property type="match status" value="1"/>
</dbReference>
<evidence type="ECO:0000256" key="1">
    <source>
        <dbReference type="ARBA" id="ARBA00022741"/>
    </source>
</evidence>
<dbReference type="InterPro" id="IPR005225">
    <property type="entry name" value="Small_GTP-bd"/>
</dbReference>
<dbReference type="Gene3D" id="3.40.50.300">
    <property type="entry name" value="P-loop containing nucleotide triphosphate hydrolases"/>
    <property type="match status" value="1"/>
</dbReference>
<dbReference type="PROSITE" id="PS51419">
    <property type="entry name" value="RAB"/>
    <property type="match status" value="1"/>
</dbReference>
<dbReference type="SUPFAM" id="SSF52540">
    <property type="entry name" value="P-loop containing nucleoside triphosphate hydrolases"/>
    <property type="match status" value="1"/>
</dbReference>
<dbReference type="SMART" id="SM00174">
    <property type="entry name" value="RHO"/>
    <property type="match status" value="1"/>
</dbReference>
<gene>
    <name evidence="3" type="ORF">PPAR1163_LOCUS21727</name>
</gene>
<dbReference type="PRINTS" id="PR00449">
    <property type="entry name" value="RASTRNSFRMNG"/>
</dbReference>
<feature type="compositionally biased region" description="Basic and acidic residues" evidence="2">
    <location>
        <begin position="1"/>
        <end position="10"/>
    </location>
</feature>
<dbReference type="PROSITE" id="PS51421">
    <property type="entry name" value="RAS"/>
    <property type="match status" value="1"/>
</dbReference>
<proteinExistence type="predicted"/>
<dbReference type="SMART" id="SM00173">
    <property type="entry name" value="RAS"/>
    <property type="match status" value="1"/>
</dbReference>
<dbReference type="GO" id="GO:0003924">
    <property type="term" value="F:GTPase activity"/>
    <property type="evidence" value="ECO:0007669"/>
    <property type="project" value="InterPro"/>
</dbReference>
<dbReference type="NCBIfam" id="TIGR00231">
    <property type="entry name" value="small_GTP"/>
    <property type="match status" value="1"/>
</dbReference>
<dbReference type="GO" id="GO:0005525">
    <property type="term" value="F:GTP binding"/>
    <property type="evidence" value="ECO:0007669"/>
    <property type="project" value="InterPro"/>
</dbReference>
<dbReference type="SMART" id="SM00175">
    <property type="entry name" value="RAB"/>
    <property type="match status" value="1"/>
</dbReference>
<reference evidence="3" key="1">
    <citation type="submission" date="2021-01" db="EMBL/GenBank/DDBJ databases">
        <authorList>
            <person name="Corre E."/>
            <person name="Pelletier E."/>
            <person name="Niang G."/>
            <person name="Scheremetjew M."/>
            <person name="Finn R."/>
            <person name="Kale V."/>
            <person name="Holt S."/>
            <person name="Cochrane G."/>
            <person name="Meng A."/>
            <person name="Brown T."/>
            <person name="Cohen L."/>
        </authorList>
    </citation>
    <scope>NUCLEOTIDE SEQUENCE</scope>
    <source>
        <strain evidence="3">CCMP2877</strain>
    </source>
</reference>
<name>A0A7S1XUM6_9STRA</name>
<protein>
    <submittedName>
        <fullName evidence="3">Uncharacterized protein</fullName>
    </submittedName>
</protein>
<evidence type="ECO:0000313" key="3">
    <source>
        <dbReference type="EMBL" id="CAD9263344.1"/>
    </source>
</evidence>